<keyword evidence="3" id="KW-1185">Reference proteome</keyword>
<proteinExistence type="predicted"/>
<sequence length="133" mass="14924">MNQYIRRSVFVGIAIGSVTAGYFLMQPDQERAEINAQSQNKPVEQSSEELTLSDDVAFPSPVIQLQQTMAAGMVQVAEPELELIRGDLEAFSDENIPEDYPIPDELAELELQLEQFKQLQQRLDTQKGPNGEQ</sequence>
<dbReference type="EMBL" id="BATL01000062">
    <property type="protein sequence ID" value="GAD77100.1"/>
    <property type="molecule type" value="Genomic_DNA"/>
</dbReference>
<comment type="caution">
    <text evidence="2">The sequence shown here is derived from an EMBL/GenBank/DDBJ whole genome shotgun (WGS) entry which is preliminary data.</text>
</comment>
<evidence type="ECO:0000313" key="2">
    <source>
        <dbReference type="EMBL" id="GAD77100.1"/>
    </source>
</evidence>
<organism evidence="2 3">
    <name type="scientific">Vibrio azureus NBRC 104587</name>
    <dbReference type="NCBI Taxonomy" id="1219077"/>
    <lineage>
        <taxon>Bacteria</taxon>
        <taxon>Pseudomonadati</taxon>
        <taxon>Pseudomonadota</taxon>
        <taxon>Gammaproteobacteria</taxon>
        <taxon>Vibrionales</taxon>
        <taxon>Vibrionaceae</taxon>
        <taxon>Vibrio</taxon>
    </lineage>
</organism>
<name>U3ATL3_9VIBR</name>
<dbReference type="OrthoDB" id="5906652at2"/>
<gene>
    <name evidence="2" type="ORF">VAZ01S_062_00030</name>
</gene>
<keyword evidence="1" id="KW-0472">Membrane</keyword>
<reference evidence="2 3" key="1">
    <citation type="submission" date="2013-09" db="EMBL/GenBank/DDBJ databases">
        <title>Whole genome shotgun sequence of Vibrio azureus NBRC 104587.</title>
        <authorList>
            <person name="Isaki S."/>
            <person name="Hosoyama A."/>
            <person name="Numata M."/>
            <person name="Hashimoto M."/>
            <person name="Hosoyama Y."/>
            <person name="Tsuchikane K."/>
            <person name="Noguchi M."/>
            <person name="Hirakata S."/>
            <person name="Ichikawa N."/>
            <person name="Ohji S."/>
            <person name="Yamazoe A."/>
            <person name="Fujita N."/>
        </authorList>
    </citation>
    <scope>NUCLEOTIDE SEQUENCE [LARGE SCALE GENOMIC DNA]</scope>
    <source>
        <strain evidence="2 3">NBRC 104587</strain>
    </source>
</reference>
<evidence type="ECO:0000313" key="3">
    <source>
        <dbReference type="Proteomes" id="UP000016567"/>
    </source>
</evidence>
<dbReference type="eggNOG" id="ENOG5031NZY">
    <property type="taxonomic scope" value="Bacteria"/>
</dbReference>
<dbReference type="AlphaFoldDB" id="U3ATL3"/>
<keyword evidence="1" id="KW-0812">Transmembrane</keyword>
<feature type="transmembrane region" description="Helical" evidence="1">
    <location>
        <begin position="7"/>
        <end position="25"/>
    </location>
</feature>
<evidence type="ECO:0000256" key="1">
    <source>
        <dbReference type="SAM" id="Phobius"/>
    </source>
</evidence>
<dbReference type="RefSeq" id="WP_021710843.1">
    <property type="nucleotide sequence ID" value="NZ_BAOB01000191.1"/>
</dbReference>
<dbReference type="STRING" id="1219077.VAZ01S_062_00030"/>
<accession>U3ATL3</accession>
<keyword evidence="1" id="KW-1133">Transmembrane helix</keyword>
<dbReference type="Proteomes" id="UP000016567">
    <property type="component" value="Unassembled WGS sequence"/>
</dbReference>
<protein>
    <submittedName>
        <fullName evidence="2">Uncharacterized protein</fullName>
    </submittedName>
</protein>